<dbReference type="AlphaFoldDB" id="A0A0H3LWW8"/>
<gene>
    <name evidence="1" type="ordered locus">BH09220</name>
</gene>
<dbReference type="Proteomes" id="UP000000421">
    <property type="component" value="Chromosome"/>
</dbReference>
<protein>
    <submittedName>
        <fullName evidence="1">Hypothetical genomic island protein</fullName>
    </submittedName>
</protein>
<dbReference type="PROSITE" id="PS51257">
    <property type="entry name" value="PROKAR_LIPOPROTEIN"/>
    <property type="match status" value="1"/>
</dbReference>
<dbReference type="GeneID" id="96992074"/>
<evidence type="ECO:0000313" key="1">
    <source>
        <dbReference type="EMBL" id="CAF27717.1"/>
    </source>
</evidence>
<proteinExistence type="predicted"/>
<dbReference type="eggNOG" id="ENOG503143D">
    <property type="taxonomic scope" value="Bacteria"/>
</dbReference>
<dbReference type="EMBL" id="BX897699">
    <property type="protein sequence ID" value="CAF27717.1"/>
    <property type="molecule type" value="Genomic_DNA"/>
</dbReference>
<name>A0A0H3LWW8_BARHE</name>
<dbReference type="EnsemblBacteria" id="CAF27717">
    <property type="protein sequence ID" value="CAF27717"/>
    <property type="gene ID" value="BH09220"/>
</dbReference>
<dbReference type="KEGG" id="bhe:BH09220"/>
<reference evidence="1 2" key="1">
    <citation type="journal article" date="2004" name="Proc. Natl. Acad. Sci. U.S.A.">
        <title>The louse-borne human pathogen Bartonella quintana is a genomic derivative of the zoonotic agent Bartonella henselae.</title>
        <authorList>
            <person name="Alsmark U.C.M."/>
            <person name="Frank A.C."/>
            <person name="Karlberg E.O."/>
            <person name="Legault B.-A."/>
            <person name="Ardell D.H."/>
            <person name="Canbaeck B."/>
            <person name="Eriksson A.-S."/>
            <person name="Naeslund A.K."/>
            <person name="Handley S.A."/>
            <person name="Huvet M."/>
            <person name="La Scola B."/>
            <person name="Holmberg M."/>
            <person name="Andersson S.G.E."/>
        </authorList>
    </citation>
    <scope>NUCLEOTIDE SEQUENCE [LARGE SCALE GENOMIC DNA]</scope>
    <source>
        <strain evidence="2">ATCC 49882 / DSM 28221 / CCUG 30454 / Houston 1</strain>
    </source>
</reference>
<evidence type="ECO:0000313" key="2">
    <source>
        <dbReference type="Proteomes" id="UP000000421"/>
    </source>
</evidence>
<sequence>MKLTKKLMLMCGLLSLTGCGIHKYASSCVGWLPIYLNQQDLNVISSNLAREILKHNKQGEYLCGWKHGQKKH</sequence>
<keyword evidence="2" id="KW-1185">Reference proteome</keyword>
<dbReference type="PaxDb" id="283166-BH09220"/>
<dbReference type="RefSeq" id="WP_011180806.1">
    <property type="nucleotide sequence ID" value="NC_005956.1"/>
</dbReference>
<organism evidence="1 2">
    <name type="scientific">Bartonella henselae (strain ATCC 49882 / DSM 28221 / CCUG 30454 / Houston 1)</name>
    <name type="common">Rochalimaea henselae</name>
    <dbReference type="NCBI Taxonomy" id="283166"/>
    <lineage>
        <taxon>Bacteria</taxon>
        <taxon>Pseudomonadati</taxon>
        <taxon>Pseudomonadota</taxon>
        <taxon>Alphaproteobacteria</taxon>
        <taxon>Hyphomicrobiales</taxon>
        <taxon>Bartonellaceae</taxon>
        <taxon>Bartonella</taxon>
    </lineage>
</organism>
<accession>A0A0H3LWW8</accession>